<evidence type="ECO:0000256" key="1">
    <source>
        <dbReference type="SAM" id="MobiDB-lite"/>
    </source>
</evidence>
<feature type="region of interest" description="Disordered" evidence="1">
    <location>
        <begin position="1"/>
        <end position="20"/>
    </location>
</feature>
<dbReference type="Proteomes" id="UP000020773">
    <property type="component" value="Unassembled WGS sequence"/>
</dbReference>
<evidence type="ECO:0000313" key="3">
    <source>
        <dbReference type="Proteomes" id="UP000020773"/>
    </source>
</evidence>
<dbReference type="AlphaFoldDB" id="A0A015VPI6"/>
<gene>
    <name evidence="2" type="ORF">M125_5629</name>
</gene>
<protein>
    <submittedName>
        <fullName evidence="2">Uncharacterized protein</fullName>
    </submittedName>
</protein>
<proteinExistence type="predicted"/>
<dbReference type="EMBL" id="JGDB01000389">
    <property type="protein sequence ID" value="EXY87753.1"/>
    <property type="molecule type" value="Genomic_DNA"/>
</dbReference>
<comment type="caution">
    <text evidence="2">The sequence shown here is derived from an EMBL/GenBank/DDBJ whole genome shotgun (WGS) entry which is preliminary data.</text>
</comment>
<reference evidence="2 3" key="1">
    <citation type="submission" date="2014-02" db="EMBL/GenBank/DDBJ databases">
        <authorList>
            <person name="Sears C."/>
            <person name="Carroll K."/>
            <person name="Sack B.R."/>
            <person name="Qadri F."/>
            <person name="Myers L.L."/>
            <person name="Chung G.-T."/>
            <person name="Escheverria P."/>
            <person name="Fraser C.M."/>
            <person name="Sadzewicz L."/>
            <person name="Shefchek K.A."/>
            <person name="Tallon L."/>
            <person name="Das S.P."/>
            <person name="Daugherty S."/>
            <person name="Mongodin E.F."/>
        </authorList>
    </citation>
    <scope>NUCLEOTIDE SEQUENCE [LARGE SCALE GENOMIC DNA]</scope>
    <source>
        <strain evidence="3">3998T(B)3</strain>
    </source>
</reference>
<accession>A0A015VPI6</accession>
<evidence type="ECO:0000313" key="2">
    <source>
        <dbReference type="EMBL" id="EXY87753.1"/>
    </source>
</evidence>
<name>A0A015VPI6_BACFG</name>
<sequence length="44" mass="4866">MFNTTLASASPANAGKEQNTSILQKKNILKNISVTLTIYQIERN</sequence>
<organism evidence="2 3">
    <name type="scientific">Bacteroides fragilis str. 3998T(B)3</name>
    <dbReference type="NCBI Taxonomy" id="1339316"/>
    <lineage>
        <taxon>Bacteria</taxon>
        <taxon>Pseudomonadati</taxon>
        <taxon>Bacteroidota</taxon>
        <taxon>Bacteroidia</taxon>
        <taxon>Bacteroidales</taxon>
        <taxon>Bacteroidaceae</taxon>
        <taxon>Bacteroides</taxon>
    </lineage>
</organism>
<dbReference type="PATRIC" id="fig|1339316.3.peg.5292"/>